<accession>A0ABR3QZX9</accession>
<dbReference type="InterPro" id="IPR038883">
    <property type="entry name" value="AN11006-like"/>
</dbReference>
<proteinExistence type="predicted"/>
<keyword evidence="2" id="KW-1185">Reference proteome</keyword>
<dbReference type="EMBL" id="JAKJXO020000012">
    <property type="protein sequence ID" value="KAL1597707.1"/>
    <property type="molecule type" value="Genomic_DNA"/>
</dbReference>
<evidence type="ECO:0000313" key="1">
    <source>
        <dbReference type="EMBL" id="KAL1597707.1"/>
    </source>
</evidence>
<name>A0ABR3QZX9_9PLEO</name>
<protein>
    <submittedName>
        <fullName evidence="1">Uncharacterized protein</fullName>
    </submittedName>
</protein>
<dbReference type="PANTHER" id="PTHR42085:SF8">
    <property type="entry name" value="F-BOX DOMAIN-CONTAINING PROTEIN"/>
    <property type="match status" value="1"/>
</dbReference>
<organism evidence="1 2">
    <name type="scientific">Paraconiothyrium brasiliense</name>
    <dbReference type="NCBI Taxonomy" id="300254"/>
    <lineage>
        <taxon>Eukaryota</taxon>
        <taxon>Fungi</taxon>
        <taxon>Dikarya</taxon>
        <taxon>Ascomycota</taxon>
        <taxon>Pezizomycotina</taxon>
        <taxon>Dothideomycetes</taxon>
        <taxon>Pleosporomycetidae</taxon>
        <taxon>Pleosporales</taxon>
        <taxon>Massarineae</taxon>
        <taxon>Didymosphaeriaceae</taxon>
        <taxon>Paraconiothyrium</taxon>
    </lineage>
</organism>
<comment type="caution">
    <text evidence="1">The sequence shown here is derived from an EMBL/GenBank/DDBJ whole genome shotgun (WGS) entry which is preliminary data.</text>
</comment>
<sequence>MKPAIPCRFLDLPAEIRLIIYEYVLVLNKPIEVWPESGTLMPAFDRGDIVEIHRLIQSRELPVGMLRTCKLVQQEATPIFYGTIRFRFSGINGTSVACVFLNSTRLWNNRHLKSITIPMPFWSVAPEHELMSMTPWSIPKDLRDYGRAVVHLMYALSRTELSKLELVLPEWYEYDGETYHDQDMIWKGLKSLAASKVSKESPLMIDIVYLCNEQSNGEVWFLQENIDLLKPLRRELPTVTLSVAHFKPKGAWQVDRQLDFDAPIADASN</sequence>
<dbReference type="PANTHER" id="PTHR42085">
    <property type="entry name" value="F-BOX DOMAIN-CONTAINING PROTEIN"/>
    <property type="match status" value="1"/>
</dbReference>
<reference evidence="1 2" key="1">
    <citation type="submission" date="2024-02" db="EMBL/GenBank/DDBJ databases">
        <title>De novo assembly and annotation of 12 fungi associated with fruit tree decline syndrome in Ontario, Canada.</title>
        <authorList>
            <person name="Sulman M."/>
            <person name="Ellouze W."/>
            <person name="Ilyukhin E."/>
        </authorList>
    </citation>
    <scope>NUCLEOTIDE SEQUENCE [LARGE SCALE GENOMIC DNA]</scope>
    <source>
        <strain evidence="1 2">M42-189</strain>
    </source>
</reference>
<dbReference type="Proteomes" id="UP001521785">
    <property type="component" value="Unassembled WGS sequence"/>
</dbReference>
<evidence type="ECO:0000313" key="2">
    <source>
        <dbReference type="Proteomes" id="UP001521785"/>
    </source>
</evidence>
<gene>
    <name evidence="1" type="ORF">SLS60_008193</name>
</gene>